<keyword evidence="5" id="KW-1015">Disulfide bond</keyword>
<dbReference type="Proteomes" id="UP001634394">
    <property type="component" value="Unassembled WGS sequence"/>
</dbReference>
<evidence type="ECO:0000313" key="8">
    <source>
        <dbReference type="EMBL" id="KAL3880899.1"/>
    </source>
</evidence>
<dbReference type="EMBL" id="JBJQND010000004">
    <property type="protein sequence ID" value="KAL3880899.1"/>
    <property type="molecule type" value="Genomic_DNA"/>
</dbReference>
<dbReference type="GO" id="GO:0005576">
    <property type="term" value="C:extracellular region"/>
    <property type="evidence" value="ECO:0007669"/>
    <property type="project" value="UniProtKB-SubCell"/>
</dbReference>
<dbReference type="GO" id="GO:0019838">
    <property type="term" value="F:growth factor binding"/>
    <property type="evidence" value="ECO:0007669"/>
    <property type="project" value="UniProtKB-KW"/>
</dbReference>
<evidence type="ECO:0000256" key="2">
    <source>
        <dbReference type="ARBA" id="ARBA00008326"/>
    </source>
</evidence>
<keyword evidence="6" id="KW-0340">Growth factor binding</keyword>
<feature type="chain" id="PRO_5044783172" evidence="7">
    <location>
        <begin position="21"/>
        <end position="131"/>
    </location>
</feature>
<organism evidence="8 9">
    <name type="scientific">Sinanodonta woodiana</name>
    <name type="common">Chinese pond mussel</name>
    <name type="synonym">Anodonta woodiana</name>
    <dbReference type="NCBI Taxonomy" id="1069815"/>
    <lineage>
        <taxon>Eukaryota</taxon>
        <taxon>Metazoa</taxon>
        <taxon>Spiralia</taxon>
        <taxon>Lophotrochozoa</taxon>
        <taxon>Mollusca</taxon>
        <taxon>Bivalvia</taxon>
        <taxon>Autobranchia</taxon>
        <taxon>Heteroconchia</taxon>
        <taxon>Palaeoheterodonta</taxon>
        <taxon>Unionida</taxon>
        <taxon>Unionoidea</taxon>
        <taxon>Unionidae</taxon>
        <taxon>Unioninae</taxon>
        <taxon>Sinanodonta</taxon>
    </lineage>
</organism>
<dbReference type="AlphaFoldDB" id="A0ABD3X3T5"/>
<protein>
    <submittedName>
        <fullName evidence="8">Uncharacterized protein</fullName>
    </submittedName>
</protein>
<dbReference type="Pfam" id="PF06473">
    <property type="entry name" value="FGF-BP1"/>
    <property type="match status" value="1"/>
</dbReference>
<comment type="subcellular location">
    <subcellularLocation>
        <location evidence="1">Secreted</location>
    </subcellularLocation>
</comment>
<evidence type="ECO:0000256" key="4">
    <source>
        <dbReference type="ARBA" id="ARBA00022729"/>
    </source>
</evidence>
<keyword evidence="4 7" id="KW-0732">Signal</keyword>
<accession>A0ABD3X3T5</accession>
<comment type="caution">
    <text evidence="8">The sequence shown here is derived from an EMBL/GenBank/DDBJ whole genome shotgun (WGS) entry which is preliminary data.</text>
</comment>
<name>A0ABD3X3T5_SINWO</name>
<feature type="signal peptide" evidence="7">
    <location>
        <begin position="1"/>
        <end position="20"/>
    </location>
</feature>
<reference evidence="8 9" key="1">
    <citation type="submission" date="2024-11" db="EMBL/GenBank/DDBJ databases">
        <title>Chromosome-level genome assembly of the freshwater bivalve Anodonta woodiana.</title>
        <authorList>
            <person name="Chen X."/>
        </authorList>
    </citation>
    <scope>NUCLEOTIDE SEQUENCE [LARGE SCALE GENOMIC DNA]</scope>
    <source>
        <strain evidence="8">MN2024</strain>
        <tissue evidence="8">Gills</tissue>
    </source>
</reference>
<evidence type="ECO:0000313" key="9">
    <source>
        <dbReference type="Proteomes" id="UP001634394"/>
    </source>
</evidence>
<evidence type="ECO:0000256" key="3">
    <source>
        <dbReference type="ARBA" id="ARBA00022525"/>
    </source>
</evidence>
<dbReference type="InterPro" id="IPR010510">
    <property type="entry name" value="FGF1-bd"/>
</dbReference>
<proteinExistence type="inferred from homology"/>
<evidence type="ECO:0000256" key="1">
    <source>
        <dbReference type="ARBA" id="ARBA00004613"/>
    </source>
</evidence>
<evidence type="ECO:0000256" key="7">
    <source>
        <dbReference type="SAM" id="SignalP"/>
    </source>
</evidence>
<keyword evidence="3" id="KW-0964">Secreted</keyword>
<keyword evidence="9" id="KW-1185">Reference proteome</keyword>
<evidence type="ECO:0000256" key="6">
    <source>
        <dbReference type="ARBA" id="ARBA00023183"/>
    </source>
</evidence>
<comment type="similarity">
    <text evidence="2">Belongs to the fibroblast growth factor-binding protein family.</text>
</comment>
<evidence type="ECO:0000256" key="5">
    <source>
        <dbReference type="ARBA" id="ARBA00023157"/>
    </source>
</evidence>
<gene>
    <name evidence="8" type="ORF">ACJMK2_033103</name>
</gene>
<sequence>MSCAQVLLLILVGTSSLINGFVPEDGVDLLRHLTEKFEVQPLDKADCKWTEHRNPGAGPREFRINCRLGQGKSYHCTYKANPHSCGWYNQGNQHKFYRGLAREAATNQPNACNRNCLEYKKCPDVYFQKLN</sequence>